<feature type="compositionally biased region" description="Basic and acidic residues" evidence="1">
    <location>
        <begin position="223"/>
        <end position="266"/>
    </location>
</feature>
<reference evidence="3" key="3">
    <citation type="submission" date="2018-10" db="EMBL/GenBank/DDBJ databases">
        <authorList>
            <person name="Hovde B."/>
            <person name="Zhang X."/>
        </authorList>
    </citation>
    <scope>NUCLEOTIDE SEQUENCE [LARGE SCALE GENOMIC DNA]</scope>
    <source>
        <strain evidence="3">UTEX 25</strain>
    </source>
</reference>
<dbReference type="GO" id="GO:0006974">
    <property type="term" value="P:DNA damage response"/>
    <property type="evidence" value="ECO:0007669"/>
    <property type="project" value="TreeGrafter"/>
</dbReference>
<evidence type="ECO:0000313" key="4">
    <source>
        <dbReference type="Proteomes" id="UP000028924"/>
    </source>
</evidence>
<feature type="region of interest" description="Disordered" evidence="1">
    <location>
        <begin position="207"/>
        <end position="266"/>
    </location>
</feature>
<reference evidence="2 4" key="1">
    <citation type="journal article" date="2014" name="BMC Genomics">
        <title>Oil accumulation mechanisms of the oleaginous microalga Chlorella protothecoides revealed through its genome, transcriptomes, and proteomes.</title>
        <authorList>
            <person name="Gao C."/>
            <person name="Wang Y."/>
            <person name="Shen Y."/>
            <person name="Yan D."/>
            <person name="He X."/>
            <person name="Dai J."/>
            <person name="Wu Q."/>
        </authorList>
    </citation>
    <scope>NUCLEOTIDE SEQUENCE [LARGE SCALE GENOMIC DNA]</scope>
    <source>
        <strain evidence="2 4">0710</strain>
    </source>
</reference>
<organism evidence="2 4">
    <name type="scientific">Auxenochlorella protothecoides</name>
    <name type="common">Green microalga</name>
    <name type="synonym">Chlorella protothecoides</name>
    <dbReference type="NCBI Taxonomy" id="3075"/>
    <lineage>
        <taxon>Eukaryota</taxon>
        <taxon>Viridiplantae</taxon>
        <taxon>Chlorophyta</taxon>
        <taxon>core chlorophytes</taxon>
        <taxon>Trebouxiophyceae</taxon>
        <taxon>Chlorellales</taxon>
        <taxon>Chlorellaceae</taxon>
        <taxon>Auxenochlorella</taxon>
    </lineage>
</organism>
<evidence type="ECO:0000313" key="2">
    <source>
        <dbReference type="EMBL" id="KFM27652.1"/>
    </source>
</evidence>
<name>A0A087SPJ8_AUXPR</name>
<dbReference type="RefSeq" id="XP_011400639.1">
    <property type="nucleotide sequence ID" value="XM_011402337.1"/>
</dbReference>
<evidence type="ECO:0000313" key="3">
    <source>
        <dbReference type="EMBL" id="RMZ54300.1"/>
    </source>
</evidence>
<dbReference type="Proteomes" id="UP000279271">
    <property type="component" value="Unassembled WGS sequence"/>
</dbReference>
<dbReference type="Pfam" id="PF04402">
    <property type="entry name" value="SIMPL"/>
    <property type="match status" value="1"/>
</dbReference>
<dbReference type="InterPro" id="IPR007497">
    <property type="entry name" value="SIMPL/DUF541"/>
</dbReference>
<evidence type="ECO:0000256" key="1">
    <source>
        <dbReference type="SAM" id="MobiDB-lite"/>
    </source>
</evidence>
<evidence type="ECO:0000313" key="5">
    <source>
        <dbReference type="Proteomes" id="UP000279271"/>
    </source>
</evidence>
<reference evidence="5" key="2">
    <citation type="journal article" date="2018" name="Algal Res.">
        <title>Characterization of plant carbon substrate utilization by Auxenochlorella protothecoides.</title>
        <authorList>
            <person name="Vogler B.W."/>
            <person name="Starkenburg S.R."/>
            <person name="Sudasinghe N."/>
            <person name="Schambach J.Y."/>
            <person name="Rollin J.A."/>
            <person name="Pattathil S."/>
            <person name="Barry A.N."/>
        </authorList>
    </citation>
    <scope>NUCLEOTIDE SEQUENCE [LARGE SCALE GENOMIC DNA]</scope>
    <source>
        <strain evidence="5">UTEX 25</strain>
    </source>
</reference>
<proteinExistence type="predicted"/>
<protein>
    <submittedName>
        <fullName evidence="2">Uncharacterized protein</fullName>
    </submittedName>
</protein>
<sequence length="266" mass="27251">MTISNTGTTAAIARDGAAGLIRSTVDAVTNLPGIDTTRDIKTLTITFAPEVNRTADGKETVVGYTFSETVKISVAGLLSGLMSSVIDTAVGKAGDALRINGVTLSISSDAKKEAMAQARRAAVADALATAQLLASAAGVKLGAPMSIVDSNNGFSDAGNGTSCGAQGYQASAVSQIETGVTEEGPGGRGAVTVQVDKAVAERFEAALDKHHTEGTVSDVNTGENKHKSGMEPANERVRDMTEVAKAKVSSDDHDTRKPEVGFPDDK</sequence>
<accession>A0A087SPJ8</accession>
<keyword evidence="4" id="KW-1185">Reference proteome</keyword>
<dbReference type="Gene3D" id="3.30.110.170">
    <property type="entry name" value="Protein of unknown function (DUF541), domain 1"/>
    <property type="match status" value="1"/>
</dbReference>
<reference evidence="3" key="4">
    <citation type="submission" date="2018-11" db="EMBL/GenBank/DDBJ databases">
        <title>Characterization of plant carbon substrate utilization by Auxenochlorella protothecoides.</title>
        <authorList>
            <person name="Vogler B.W."/>
            <person name="Starkenburg S.R."/>
            <person name="Sudasinghe N."/>
            <person name="Schambach J.Y."/>
            <person name="Rollin J.A."/>
            <person name="Pattathil S."/>
            <person name="Barry A.N."/>
        </authorList>
    </citation>
    <scope>NUCLEOTIDE SEQUENCE [LARGE SCALE GENOMIC DNA]</scope>
    <source>
        <strain evidence="3">UTEX 25</strain>
    </source>
</reference>
<dbReference type="Gene3D" id="3.30.70.2970">
    <property type="entry name" value="Protein of unknown function (DUF541), domain 2"/>
    <property type="match status" value="1"/>
</dbReference>
<dbReference type="EMBL" id="KL662154">
    <property type="protein sequence ID" value="KFM27652.1"/>
    <property type="molecule type" value="Genomic_DNA"/>
</dbReference>
<dbReference type="AlphaFoldDB" id="A0A087SPJ8"/>
<dbReference type="InterPro" id="IPR052022">
    <property type="entry name" value="26kDa_periplasmic_antigen"/>
</dbReference>
<dbReference type="KEGG" id="apro:F751_5616"/>
<dbReference type="PANTHER" id="PTHR34387:SF1">
    <property type="entry name" value="PERIPLASMIC IMMUNOGENIC PROTEIN"/>
    <property type="match status" value="1"/>
</dbReference>
<dbReference type="eggNOG" id="ENOG502RNJ5">
    <property type="taxonomic scope" value="Eukaryota"/>
</dbReference>
<dbReference type="PANTHER" id="PTHR34387">
    <property type="entry name" value="SLR1258 PROTEIN"/>
    <property type="match status" value="1"/>
</dbReference>
<dbReference type="EMBL" id="QOKY01000180">
    <property type="protein sequence ID" value="RMZ54300.1"/>
    <property type="molecule type" value="Genomic_DNA"/>
</dbReference>
<gene>
    <name evidence="3" type="ORF">APUTEX25_001458</name>
    <name evidence="2" type="ORF">F751_5616</name>
</gene>
<dbReference type="Proteomes" id="UP000028924">
    <property type="component" value="Unassembled WGS sequence"/>
</dbReference>
<dbReference type="GeneID" id="23617007"/>